<evidence type="ECO:0000313" key="3">
    <source>
        <dbReference type="EMBL" id="GMT06093.1"/>
    </source>
</evidence>
<organism evidence="3 4">
    <name type="scientific">Pristionchus entomophagus</name>
    <dbReference type="NCBI Taxonomy" id="358040"/>
    <lineage>
        <taxon>Eukaryota</taxon>
        <taxon>Metazoa</taxon>
        <taxon>Ecdysozoa</taxon>
        <taxon>Nematoda</taxon>
        <taxon>Chromadorea</taxon>
        <taxon>Rhabditida</taxon>
        <taxon>Rhabditina</taxon>
        <taxon>Diplogasteromorpha</taxon>
        <taxon>Diplogasteroidea</taxon>
        <taxon>Neodiplogasteridae</taxon>
        <taxon>Pristionchus</taxon>
    </lineage>
</organism>
<comment type="caution">
    <text evidence="3">The sequence shown here is derived from an EMBL/GenBank/DDBJ whole genome shotgun (WGS) entry which is preliminary data.</text>
</comment>
<feature type="compositionally biased region" description="Low complexity" evidence="1">
    <location>
        <begin position="427"/>
        <end position="441"/>
    </location>
</feature>
<feature type="domain" description="BTB" evidence="2">
    <location>
        <begin position="179"/>
        <end position="246"/>
    </location>
</feature>
<evidence type="ECO:0000313" key="4">
    <source>
        <dbReference type="Proteomes" id="UP001432027"/>
    </source>
</evidence>
<feature type="compositionally biased region" description="Pro residues" evidence="1">
    <location>
        <begin position="442"/>
        <end position="454"/>
    </location>
</feature>
<dbReference type="InterPro" id="IPR011333">
    <property type="entry name" value="SKP1/BTB/POZ_sf"/>
</dbReference>
<keyword evidence="4" id="KW-1185">Reference proteome</keyword>
<dbReference type="InterPro" id="IPR000210">
    <property type="entry name" value="BTB/POZ_dom"/>
</dbReference>
<feature type="non-terminal residue" evidence="3">
    <location>
        <position position="1"/>
    </location>
</feature>
<dbReference type="Gene3D" id="2.60.210.10">
    <property type="entry name" value="Apoptosis, Tumor Necrosis Factor Receptor Associated Protein 2, Chain A"/>
    <property type="match status" value="1"/>
</dbReference>
<reference evidence="3" key="1">
    <citation type="submission" date="2023-10" db="EMBL/GenBank/DDBJ databases">
        <title>Genome assembly of Pristionchus species.</title>
        <authorList>
            <person name="Yoshida K."/>
            <person name="Sommer R.J."/>
        </authorList>
    </citation>
    <scope>NUCLEOTIDE SEQUENCE</scope>
    <source>
        <strain evidence="3">RS0144</strain>
    </source>
</reference>
<dbReference type="PANTHER" id="PTHR47022">
    <property type="entry name" value="BTB AND MATH DOMAIN-CONTAINING PROTEIN 36-RELATED"/>
    <property type="match status" value="1"/>
</dbReference>
<name>A0AAV5UHA1_9BILA</name>
<dbReference type="Proteomes" id="UP001432027">
    <property type="component" value="Unassembled WGS sequence"/>
</dbReference>
<evidence type="ECO:0000259" key="2">
    <source>
        <dbReference type="PROSITE" id="PS50097"/>
    </source>
</evidence>
<sequence>SWSQVMATRHVMAPPAKKTKTDAPVSVPLEFMTIEYPKSDIDQLFVRSSAMTSKGFPWTAGILSGWNDCNEECVTIRVKNNKSDDSDCWFCNAKITLMITNTDTAKNIFFQDNFFRFMPETTEYFFQNVFVKNDLNADTGFFPNGGPCLISIGIAVLSAHGDKFYKRIQIDWSDEMTGSDCCLIVGGKNFYVGKHMLVRHTSYFDSMFYGSFKEATMERIELHEIPKEDFELFLNYIHNFGVTMNENTVWGLLDIGHRFDAKVILREAEKFLMKARDVDLSERLVLADKFQMYALKDHCLGQFTSLDHINRLRDSDHWTELTQDTKDIIVDKLFLFTKLQNAAQNQFYNNPLPPPPQQQQNLYNAGYQGPSTSSFIAPSYNNRPTYPPGFNQGPSTSYVPFSMPGSSQMYGMAPPGSMMGSGSMMPSGSMMQQHPSSSSMGPVPPYSGAPPPGFNQPTMPTLPIRKIAVRKGRPTKAAQAAAQIAALANANLHSSS</sequence>
<dbReference type="PANTHER" id="PTHR47022:SF1">
    <property type="entry name" value="BTB AND MATH DOMAIN-CONTAINING PROTEIN 36-RELATED"/>
    <property type="match status" value="1"/>
</dbReference>
<dbReference type="CDD" id="cd18186">
    <property type="entry name" value="BTB_POZ_ZBTB_KLHL-like"/>
    <property type="match status" value="1"/>
</dbReference>
<dbReference type="EMBL" id="BTSX01000006">
    <property type="protein sequence ID" value="GMT06093.1"/>
    <property type="molecule type" value="Genomic_DNA"/>
</dbReference>
<protein>
    <recommendedName>
        <fullName evidence="2">BTB domain-containing protein</fullName>
    </recommendedName>
</protein>
<dbReference type="Gene3D" id="3.30.710.10">
    <property type="entry name" value="Potassium Channel Kv1.1, Chain A"/>
    <property type="match status" value="1"/>
</dbReference>
<accession>A0AAV5UHA1</accession>
<dbReference type="SMART" id="SM00225">
    <property type="entry name" value="BTB"/>
    <property type="match status" value="1"/>
</dbReference>
<feature type="region of interest" description="Disordered" evidence="1">
    <location>
        <begin position="427"/>
        <end position="455"/>
    </location>
</feature>
<dbReference type="Pfam" id="PF00651">
    <property type="entry name" value="BTB"/>
    <property type="match status" value="1"/>
</dbReference>
<dbReference type="InterPro" id="IPR008974">
    <property type="entry name" value="TRAF-like"/>
</dbReference>
<dbReference type="AlphaFoldDB" id="A0AAV5UHA1"/>
<proteinExistence type="predicted"/>
<gene>
    <name evidence="3" type="ORF">PENTCL1PPCAC_28267</name>
</gene>
<dbReference type="PROSITE" id="PS50097">
    <property type="entry name" value="BTB"/>
    <property type="match status" value="1"/>
</dbReference>
<dbReference type="SUPFAM" id="SSF54695">
    <property type="entry name" value="POZ domain"/>
    <property type="match status" value="1"/>
</dbReference>
<evidence type="ECO:0000256" key="1">
    <source>
        <dbReference type="SAM" id="MobiDB-lite"/>
    </source>
</evidence>